<keyword evidence="7" id="KW-1185">Reference proteome</keyword>
<feature type="domain" description="Solute-binding protein family 5" evidence="5">
    <location>
        <begin position="114"/>
        <end position="521"/>
    </location>
</feature>
<dbReference type="EMBL" id="VTWH01000002">
    <property type="protein sequence ID" value="KAA0970441.1"/>
    <property type="molecule type" value="Genomic_DNA"/>
</dbReference>
<dbReference type="GO" id="GO:0043190">
    <property type="term" value="C:ATP-binding cassette (ABC) transporter complex"/>
    <property type="evidence" value="ECO:0007669"/>
    <property type="project" value="InterPro"/>
</dbReference>
<dbReference type="Pfam" id="PF00496">
    <property type="entry name" value="SBP_bac_5"/>
    <property type="match status" value="1"/>
</dbReference>
<dbReference type="CDD" id="cd08497">
    <property type="entry name" value="MbnE-like"/>
    <property type="match status" value="1"/>
</dbReference>
<evidence type="ECO:0000256" key="4">
    <source>
        <dbReference type="SAM" id="SignalP"/>
    </source>
</evidence>
<evidence type="ECO:0000256" key="2">
    <source>
        <dbReference type="ARBA" id="ARBA00005695"/>
    </source>
</evidence>
<sequence>MRLDNSMLRAMALAGCSLFVLAGPLHAQEQSAHAIAMHGKPALDAGFKAFPFVNPQAPKGGKMVYGVVGDFDNLNPVTVRGALTTARGIFNDTEFGNFVFEPLMQRSPDEPFTLYGLIAESVLTDDERSFVEFTLNPEARFSDGKPVRVEDVLFTTRMMQQQGVVRPHYTNWLSRVEKIEKTGERKVRFTFNEKADRELPLLLAGLPVLPEHGFDPETFGNTTLEPLVGSGPYVISTVRPGQLITYRKNPDYWGKDLPIKQGLDNYDEITVEYFRDVNSQFEAFKKGIFYIYPDANPRHWATAYNFPAVANGAVKRDEFQTGRPAVLNAFFFNTRREIFADRQVRAALAMLFDFEWANANLFHGAYQRTSGYFDNTHLSSLGQPASALEKKLLGDQAADIPADVMQGAWRQPVTDGSGADRKVLREALSLLQASGFTLKGSQLVDASGRPLTFEILVQTIDQQRIALGYQRTLARIGVNVSVRQADDAQYQLRKQSFDYDMLVSAFNGTLSPGAEQVGRWGSVARDAPGSFNYSGVAEPAVDAAIDAMVQATSIEDYVAAVRAYDRLLISGSYVVPLFYLRDQWLARWDFIQHPETIPLTGYYLPAFWRAASN</sequence>
<dbReference type="AlphaFoldDB" id="A0A5B0DXH0"/>
<name>A0A5B0DXH0_9HYPH</name>
<reference evidence="6 7" key="1">
    <citation type="submission" date="2019-08" db="EMBL/GenBank/DDBJ databases">
        <title>Aureimonas fodiniaquatilis sp. nov., isolated from a coal mine wastewater.</title>
        <authorList>
            <person name="Kim W."/>
        </authorList>
    </citation>
    <scope>NUCLEOTIDE SEQUENCE [LARGE SCALE GENOMIC DNA]</scope>
    <source>
        <strain evidence="6 7">CAU 1482</strain>
    </source>
</reference>
<evidence type="ECO:0000259" key="5">
    <source>
        <dbReference type="Pfam" id="PF00496"/>
    </source>
</evidence>
<dbReference type="PIRSF" id="PIRSF002741">
    <property type="entry name" value="MppA"/>
    <property type="match status" value="1"/>
</dbReference>
<evidence type="ECO:0000313" key="6">
    <source>
        <dbReference type="EMBL" id="KAA0970441.1"/>
    </source>
</evidence>
<feature type="chain" id="PRO_5022772277" evidence="4">
    <location>
        <begin position="28"/>
        <end position="613"/>
    </location>
</feature>
<dbReference type="Proteomes" id="UP000324738">
    <property type="component" value="Unassembled WGS sequence"/>
</dbReference>
<dbReference type="InterPro" id="IPR039424">
    <property type="entry name" value="SBP_5"/>
</dbReference>
<gene>
    <name evidence="6" type="ORF">FPY71_07970</name>
</gene>
<evidence type="ECO:0000256" key="3">
    <source>
        <dbReference type="ARBA" id="ARBA00022729"/>
    </source>
</evidence>
<dbReference type="PANTHER" id="PTHR30290">
    <property type="entry name" value="PERIPLASMIC BINDING COMPONENT OF ABC TRANSPORTER"/>
    <property type="match status" value="1"/>
</dbReference>
<dbReference type="Gene3D" id="3.10.105.10">
    <property type="entry name" value="Dipeptide-binding Protein, Domain 3"/>
    <property type="match status" value="1"/>
</dbReference>
<dbReference type="GO" id="GO:0030288">
    <property type="term" value="C:outer membrane-bounded periplasmic space"/>
    <property type="evidence" value="ECO:0007669"/>
    <property type="project" value="TreeGrafter"/>
</dbReference>
<evidence type="ECO:0000313" key="7">
    <source>
        <dbReference type="Proteomes" id="UP000324738"/>
    </source>
</evidence>
<dbReference type="InterPro" id="IPR000914">
    <property type="entry name" value="SBP_5_dom"/>
</dbReference>
<accession>A0A5B0DXH0</accession>
<protein>
    <submittedName>
        <fullName evidence="6">ABC transporter substrate-binding protein</fullName>
    </submittedName>
</protein>
<feature type="signal peptide" evidence="4">
    <location>
        <begin position="1"/>
        <end position="27"/>
    </location>
</feature>
<organism evidence="6 7">
    <name type="scientific">Aureimonas fodinaquatilis</name>
    <dbReference type="NCBI Taxonomy" id="2565783"/>
    <lineage>
        <taxon>Bacteria</taxon>
        <taxon>Pseudomonadati</taxon>
        <taxon>Pseudomonadota</taxon>
        <taxon>Alphaproteobacteria</taxon>
        <taxon>Hyphomicrobiales</taxon>
        <taxon>Aurantimonadaceae</taxon>
        <taxon>Aureimonas</taxon>
    </lineage>
</organism>
<dbReference type="RefSeq" id="WP_149299417.1">
    <property type="nucleotide sequence ID" value="NZ_VTWH01000002.1"/>
</dbReference>
<comment type="subcellular location">
    <subcellularLocation>
        <location evidence="1">Periplasm</location>
    </subcellularLocation>
</comment>
<keyword evidence="3 4" id="KW-0732">Signal</keyword>
<evidence type="ECO:0000256" key="1">
    <source>
        <dbReference type="ARBA" id="ARBA00004418"/>
    </source>
</evidence>
<dbReference type="OrthoDB" id="9803988at2"/>
<dbReference type="Gene3D" id="3.40.190.10">
    <property type="entry name" value="Periplasmic binding protein-like II"/>
    <property type="match status" value="1"/>
</dbReference>
<dbReference type="GO" id="GO:1904680">
    <property type="term" value="F:peptide transmembrane transporter activity"/>
    <property type="evidence" value="ECO:0007669"/>
    <property type="project" value="TreeGrafter"/>
</dbReference>
<dbReference type="PANTHER" id="PTHR30290:SF64">
    <property type="entry name" value="ABC TRANSPORTER PERIPLASMIC BINDING PROTEIN"/>
    <property type="match status" value="1"/>
</dbReference>
<dbReference type="InterPro" id="IPR030678">
    <property type="entry name" value="Peptide/Ni-bd"/>
</dbReference>
<comment type="caution">
    <text evidence="6">The sequence shown here is derived from an EMBL/GenBank/DDBJ whole genome shotgun (WGS) entry which is preliminary data.</text>
</comment>
<dbReference type="GO" id="GO:0042884">
    <property type="term" value="P:microcin transport"/>
    <property type="evidence" value="ECO:0007669"/>
    <property type="project" value="TreeGrafter"/>
</dbReference>
<dbReference type="SUPFAM" id="SSF53850">
    <property type="entry name" value="Periplasmic binding protein-like II"/>
    <property type="match status" value="1"/>
</dbReference>
<dbReference type="GO" id="GO:0015833">
    <property type="term" value="P:peptide transport"/>
    <property type="evidence" value="ECO:0007669"/>
    <property type="project" value="TreeGrafter"/>
</dbReference>
<proteinExistence type="inferred from homology"/>
<comment type="similarity">
    <text evidence="2">Belongs to the bacterial solute-binding protein 5 family.</text>
</comment>